<feature type="transmembrane region" description="Helical" evidence="7">
    <location>
        <begin position="331"/>
        <end position="356"/>
    </location>
</feature>
<feature type="transmembrane region" description="Helical" evidence="7">
    <location>
        <begin position="282"/>
        <end position="311"/>
    </location>
</feature>
<keyword evidence="2" id="KW-1003">Cell membrane</keyword>
<dbReference type="Proteomes" id="UP001144280">
    <property type="component" value="Unassembled WGS sequence"/>
</dbReference>
<evidence type="ECO:0000256" key="3">
    <source>
        <dbReference type="ARBA" id="ARBA00022692"/>
    </source>
</evidence>
<feature type="transmembrane region" description="Helical" evidence="7">
    <location>
        <begin position="773"/>
        <end position="794"/>
    </location>
</feature>
<dbReference type="Pfam" id="PF02687">
    <property type="entry name" value="FtsX"/>
    <property type="match status" value="2"/>
</dbReference>
<protein>
    <recommendedName>
        <fullName evidence="8">ABC3 transporter permease C-terminal domain-containing protein</fullName>
    </recommendedName>
</protein>
<feature type="transmembrane region" description="Helical" evidence="7">
    <location>
        <begin position="28"/>
        <end position="49"/>
    </location>
</feature>
<evidence type="ECO:0000256" key="4">
    <source>
        <dbReference type="ARBA" id="ARBA00022989"/>
    </source>
</evidence>
<evidence type="ECO:0000256" key="5">
    <source>
        <dbReference type="ARBA" id="ARBA00023136"/>
    </source>
</evidence>
<evidence type="ECO:0000256" key="7">
    <source>
        <dbReference type="SAM" id="Phobius"/>
    </source>
</evidence>
<feature type="transmembrane region" description="Helical" evidence="7">
    <location>
        <begin position="409"/>
        <end position="434"/>
    </location>
</feature>
<gene>
    <name evidence="9" type="ORF">Pa4123_14440</name>
</gene>
<evidence type="ECO:0000256" key="1">
    <source>
        <dbReference type="ARBA" id="ARBA00004651"/>
    </source>
</evidence>
<keyword evidence="3 7" id="KW-0812">Transmembrane</keyword>
<dbReference type="PANTHER" id="PTHR30287">
    <property type="entry name" value="MEMBRANE COMPONENT OF PREDICTED ABC SUPERFAMILY METABOLITE UPTAKE TRANSPORTER"/>
    <property type="match status" value="1"/>
</dbReference>
<evidence type="ECO:0000313" key="10">
    <source>
        <dbReference type="Proteomes" id="UP001144280"/>
    </source>
</evidence>
<dbReference type="EMBL" id="BSDI01000006">
    <property type="protein sequence ID" value="GLH96171.1"/>
    <property type="molecule type" value="Genomic_DNA"/>
</dbReference>
<comment type="subcellular location">
    <subcellularLocation>
        <location evidence="1">Cell membrane</location>
        <topology evidence="1">Multi-pass membrane protein</topology>
    </subcellularLocation>
</comment>
<feature type="region of interest" description="Disordered" evidence="6">
    <location>
        <begin position="204"/>
        <end position="225"/>
    </location>
</feature>
<feature type="transmembrane region" description="Helical" evidence="7">
    <location>
        <begin position="377"/>
        <end position="397"/>
    </location>
</feature>
<feature type="transmembrane region" description="Helical" evidence="7">
    <location>
        <begin position="237"/>
        <end position="261"/>
    </location>
</feature>
<sequence length="806" mass="82386">MSFSETAGSWRVAVRVARRAAYRSKARTLLIVLMLALPVFAGTFLALSYTATYTSVDTEASWRLGRADWKISGDGLEAVVAGLPAGSESTWITYGHTVVRTGDTYRVRDYMSVNVDDPLTEGMFAVRTGRAPRGPGEAALSGRLASLDGVKVGDRVLAGIPPRERTIVGIIDASSELSLPLLVTGADQALSDSGRHALIQVPEGASWNPRSTPDTQVSTMHRPDVGPSAAEQALRTAAFMLVVGFAGTQVALLAGAAFAVGARRQRRELAMIGAVGASRHQVARMVLANGLVLGAFAGIAGVGLGALAYWSNRGQVERIANHPINDGAVPMLWLTGIALFAVVVGLLAALGPARAAARQTVRAAMADREAVSKGSNVRWLVGGLLLAACGAAAAVVASGPTGSIATVTAGTVAILLGVTAMAPLLVAVLGRAAGRLPLALRLAARHAARHRLRTAASAAAVCTAVAGSMALMLFNAAESTESELRQPNARTGQVLVPAGVPETAAREAARELPMRDVVPLTVATEQAAAAPGPLYENGGLPAFVSQIVAIGGAEVIRAVTGAEPPEAAMRALRDGGAVAFYREHAPDGTLSIIDGASMPAVVVPAPDYYLDLPSAVVSPETASRYGLTASPGGAIIDVTRVPTEAEIVAANSRVLAAQLTDGSSAEPAEVTVGAKPLPGGRDYGAMFLVLAAISSVVTLAASAVAVGLATSEMRNDLSTLAAVGAGPRLRRRIAAAQAGLIVGVGAVLGAVGGVAPAAGMVAFRGDLEWHVPWGPLAVTVLLAPTLAVFLTALLTRPRLVLVRRLA</sequence>
<organism evidence="9 10">
    <name type="scientific">Phytohabitans aurantiacus</name>
    <dbReference type="NCBI Taxonomy" id="3016789"/>
    <lineage>
        <taxon>Bacteria</taxon>
        <taxon>Bacillati</taxon>
        <taxon>Actinomycetota</taxon>
        <taxon>Actinomycetes</taxon>
        <taxon>Micromonosporales</taxon>
        <taxon>Micromonosporaceae</taxon>
    </lineage>
</organism>
<evidence type="ECO:0000313" key="9">
    <source>
        <dbReference type="EMBL" id="GLH96171.1"/>
    </source>
</evidence>
<feature type="transmembrane region" description="Helical" evidence="7">
    <location>
        <begin position="738"/>
        <end position="761"/>
    </location>
</feature>
<keyword evidence="4 7" id="KW-1133">Transmembrane helix</keyword>
<feature type="transmembrane region" description="Helical" evidence="7">
    <location>
        <begin position="685"/>
        <end position="709"/>
    </location>
</feature>
<feature type="domain" description="ABC3 transporter permease C-terminal" evidence="8">
    <location>
        <begin position="689"/>
        <end position="795"/>
    </location>
</feature>
<feature type="transmembrane region" description="Helical" evidence="7">
    <location>
        <begin position="455"/>
        <end position="477"/>
    </location>
</feature>
<accession>A0ABQ5QRE7</accession>
<dbReference type="InterPro" id="IPR038766">
    <property type="entry name" value="Membrane_comp_ABC_pdt"/>
</dbReference>
<evidence type="ECO:0000256" key="6">
    <source>
        <dbReference type="SAM" id="MobiDB-lite"/>
    </source>
</evidence>
<dbReference type="InterPro" id="IPR003838">
    <property type="entry name" value="ABC3_permease_C"/>
</dbReference>
<proteinExistence type="predicted"/>
<evidence type="ECO:0000256" key="2">
    <source>
        <dbReference type="ARBA" id="ARBA00022475"/>
    </source>
</evidence>
<dbReference type="PANTHER" id="PTHR30287:SF1">
    <property type="entry name" value="INNER MEMBRANE PROTEIN"/>
    <property type="match status" value="1"/>
</dbReference>
<comment type="caution">
    <text evidence="9">The sequence shown here is derived from an EMBL/GenBank/DDBJ whole genome shotgun (WGS) entry which is preliminary data.</text>
</comment>
<keyword evidence="5 7" id="KW-0472">Membrane</keyword>
<name>A0ABQ5QRE7_9ACTN</name>
<evidence type="ECO:0000259" key="8">
    <source>
        <dbReference type="Pfam" id="PF02687"/>
    </source>
</evidence>
<keyword evidence="10" id="KW-1185">Reference proteome</keyword>
<feature type="compositionally biased region" description="Polar residues" evidence="6">
    <location>
        <begin position="208"/>
        <end position="219"/>
    </location>
</feature>
<feature type="domain" description="ABC3 transporter permease C-terminal" evidence="8">
    <location>
        <begin position="251"/>
        <end position="359"/>
    </location>
</feature>
<dbReference type="RefSeq" id="WP_281893313.1">
    <property type="nucleotide sequence ID" value="NZ_BSDI01000006.1"/>
</dbReference>
<reference evidence="9" key="1">
    <citation type="submission" date="2022-12" db="EMBL/GenBank/DDBJ databases">
        <title>New Phytohabitans aurantiacus sp. RD004123 nov., an actinomycete isolated from soil.</title>
        <authorList>
            <person name="Triningsih D.W."/>
            <person name="Harunari E."/>
            <person name="Igarashi Y."/>
        </authorList>
    </citation>
    <scope>NUCLEOTIDE SEQUENCE</scope>
    <source>
        <strain evidence="9">RD004123</strain>
    </source>
</reference>